<evidence type="ECO:0000313" key="1">
    <source>
        <dbReference type="EMBL" id="MBA8929534.1"/>
    </source>
</evidence>
<accession>A0ABR6BRJ0</accession>
<dbReference type="EMBL" id="JACJID010000005">
    <property type="protein sequence ID" value="MBA8929534.1"/>
    <property type="molecule type" value="Genomic_DNA"/>
</dbReference>
<reference evidence="1 2" key="1">
    <citation type="submission" date="2020-08" db="EMBL/GenBank/DDBJ databases">
        <title>Genomic Encyclopedia of Archaeal and Bacterial Type Strains, Phase II (KMG-II): from individual species to whole genera.</title>
        <authorList>
            <person name="Goeker M."/>
        </authorList>
    </citation>
    <scope>NUCLEOTIDE SEQUENCE [LARGE SCALE GENOMIC DNA]</scope>
    <source>
        <strain evidence="1 2">DSM 43850</strain>
    </source>
</reference>
<comment type="caution">
    <text evidence="1">The sequence shown here is derived from an EMBL/GenBank/DDBJ whole genome shotgun (WGS) entry which is preliminary data.</text>
</comment>
<keyword evidence="2" id="KW-1185">Reference proteome</keyword>
<gene>
    <name evidence="1" type="ORF">BC739_006752</name>
</gene>
<evidence type="ECO:0000313" key="2">
    <source>
        <dbReference type="Proteomes" id="UP000517916"/>
    </source>
</evidence>
<protein>
    <submittedName>
        <fullName evidence="1">Uncharacterized protein</fullName>
    </submittedName>
</protein>
<dbReference type="Proteomes" id="UP000517916">
    <property type="component" value="Unassembled WGS sequence"/>
</dbReference>
<sequence>MPPPVVYAHEPPGGDLPVGSLIYRYTEHESVDEYGEPTGDTWSAALTVRTCAPCCGRRVRVPEVPEHYAVYEVVCCRDRLLYDLVLRDSGCRDYWAVFTVTATDVLVATHRGGGSS</sequence>
<organism evidence="1 2">
    <name type="scientific">Kutzneria viridogrisea</name>
    <dbReference type="NCBI Taxonomy" id="47990"/>
    <lineage>
        <taxon>Bacteria</taxon>
        <taxon>Bacillati</taxon>
        <taxon>Actinomycetota</taxon>
        <taxon>Actinomycetes</taxon>
        <taxon>Pseudonocardiales</taxon>
        <taxon>Pseudonocardiaceae</taxon>
        <taxon>Kutzneria</taxon>
    </lineage>
</organism>
<proteinExistence type="predicted"/>
<name>A0ABR6BRJ0_9PSEU</name>
<dbReference type="RefSeq" id="WP_182839446.1">
    <property type="nucleotide sequence ID" value="NZ_BAAABQ010000017.1"/>
</dbReference>